<proteinExistence type="predicted"/>
<evidence type="ECO:0000256" key="6">
    <source>
        <dbReference type="SAM" id="SignalP"/>
    </source>
</evidence>
<dbReference type="Gene3D" id="1.20.58.390">
    <property type="entry name" value="Neurotransmitter-gated ion-channel transmembrane domain"/>
    <property type="match status" value="1"/>
</dbReference>
<dbReference type="AlphaFoldDB" id="A0A7S4ANX8"/>
<organism evidence="8">
    <name type="scientific">Pseudo-nitzschia australis</name>
    <dbReference type="NCBI Taxonomy" id="44445"/>
    <lineage>
        <taxon>Eukaryota</taxon>
        <taxon>Sar</taxon>
        <taxon>Stramenopiles</taxon>
        <taxon>Ochrophyta</taxon>
        <taxon>Bacillariophyta</taxon>
        <taxon>Bacillariophyceae</taxon>
        <taxon>Bacillariophycidae</taxon>
        <taxon>Bacillariales</taxon>
        <taxon>Bacillariaceae</taxon>
        <taxon>Pseudo-nitzschia</taxon>
    </lineage>
</organism>
<dbReference type="InterPro" id="IPR006201">
    <property type="entry name" value="Neur_channel"/>
</dbReference>
<dbReference type="GO" id="GO:0016020">
    <property type="term" value="C:membrane"/>
    <property type="evidence" value="ECO:0007669"/>
    <property type="project" value="UniProtKB-SubCell"/>
</dbReference>
<dbReference type="PANTHER" id="PTHR18945">
    <property type="entry name" value="NEUROTRANSMITTER GATED ION CHANNEL"/>
    <property type="match status" value="1"/>
</dbReference>
<dbReference type="SUPFAM" id="SSF63712">
    <property type="entry name" value="Nicotinic receptor ligand binding domain-like"/>
    <property type="match status" value="1"/>
</dbReference>
<dbReference type="SUPFAM" id="SSF90112">
    <property type="entry name" value="Neurotransmitter-gated ion-channel transmembrane pore"/>
    <property type="match status" value="1"/>
</dbReference>
<accession>A0A7S4ANX8</accession>
<evidence type="ECO:0000256" key="3">
    <source>
        <dbReference type="ARBA" id="ARBA00022989"/>
    </source>
</evidence>
<feature type="domain" description="Neurotransmitter-gated ion-channel ligand-binding" evidence="7">
    <location>
        <begin position="233"/>
        <end position="382"/>
    </location>
</feature>
<evidence type="ECO:0000256" key="4">
    <source>
        <dbReference type="ARBA" id="ARBA00023136"/>
    </source>
</evidence>
<keyword evidence="6" id="KW-0732">Signal</keyword>
<dbReference type="GO" id="GO:0004888">
    <property type="term" value="F:transmembrane signaling receptor activity"/>
    <property type="evidence" value="ECO:0007669"/>
    <property type="project" value="InterPro"/>
</dbReference>
<evidence type="ECO:0000256" key="2">
    <source>
        <dbReference type="ARBA" id="ARBA00022692"/>
    </source>
</evidence>
<dbReference type="InterPro" id="IPR038050">
    <property type="entry name" value="Neuro_actylchol_rec"/>
</dbReference>
<keyword evidence="3 5" id="KW-1133">Transmembrane helix</keyword>
<dbReference type="InterPro" id="IPR036734">
    <property type="entry name" value="Neur_chan_lig-bd_sf"/>
</dbReference>
<feature type="transmembrane region" description="Helical" evidence="5">
    <location>
        <begin position="478"/>
        <end position="498"/>
    </location>
</feature>
<dbReference type="GO" id="GO:0005230">
    <property type="term" value="F:extracellular ligand-gated monoatomic ion channel activity"/>
    <property type="evidence" value="ECO:0007669"/>
    <property type="project" value="InterPro"/>
</dbReference>
<keyword evidence="2 5" id="KW-0812">Transmembrane</keyword>
<sequence>MFVAFVSVFAFAGLQLFRNTTMLFAAALAILLVQNSVEVACGTGAVCCVSAASAKTTAVNNNNNKARVLVRAAQDQARHRVHPRNTDIYQSRSRRLQRRRGRILQETTKITTAAAAAAVETKTNCSLCAGIDLIPDHVPPDLDGLLEASLYDHSFSESITTAFGSSNSNDTTTITHTITISNTSTCAEIDLYFQHTNNYCSFGTSNSSSEEALQKFLFKYCCQAFIPVYQCEKNIHDHILNDDYDTAIPPVVRRDTPISVGVRLVYLFLESIEEEKGSASVVFNITMEWNDPRLMWEVNSDTCTDFTTVHVGRDVQTTSIWIPSFNLLNRIQGIEALPPNKAVINSKGNITLNFDGKMKAFCNYKGLANIPYDTLGCQFLFGITERSHDYNVYYLDPDVVEFASFGLEAAYNEWQPIPELTSKAKLPKTPVVYYNMYFKRAKGHYVSNIIIPTIILTYLSFFTYLLDVRIGERLGFGMALCLVVVAQQIVTAELIVISNERLWIDKLVGWSFYWVLFTTIESAVIGFLYYVREDRVAKRESKRFSMMSGTAQIAMMKKFSISNDGNDNDWEGEHERLQLKDDGNDNVTMNGEVAEEPCKQERICKVAIHEPPQSIESGGNNPEEQEYSSQTCKKWIQTVALRKVDYGCLVFSILTYTGFLAAMFITVEHTKFWIAQDPSWFDSNPNSTTRFKEYYVNQDPANWLGE</sequence>
<dbReference type="InterPro" id="IPR036719">
    <property type="entry name" value="Neuro-gated_channel_TM_sf"/>
</dbReference>
<gene>
    <name evidence="8" type="ORF">PAUS00366_LOCUS14732</name>
</gene>
<evidence type="ECO:0000259" key="7">
    <source>
        <dbReference type="Pfam" id="PF02931"/>
    </source>
</evidence>
<dbReference type="InterPro" id="IPR006202">
    <property type="entry name" value="Neur_chan_lig-bd"/>
</dbReference>
<feature type="signal peptide" evidence="6">
    <location>
        <begin position="1"/>
        <end position="16"/>
    </location>
</feature>
<name>A0A7S4ANX8_9STRA</name>
<dbReference type="EMBL" id="HBIX01020978">
    <property type="protein sequence ID" value="CAE0721977.1"/>
    <property type="molecule type" value="Transcribed_RNA"/>
</dbReference>
<dbReference type="Pfam" id="PF02931">
    <property type="entry name" value="Neur_chan_LBD"/>
    <property type="match status" value="1"/>
</dbReference>
<protein>
    <recommendedName>
        <fullName evidence="7">Neurotransmitter-gated ion-channel ligand-binding domain-containing protein</fullName>
    </recommendedName>
</protein>
<comment type="subcellular location">
    <subcellularLocation>
        <location evidence="1">Membrane</location>
        <topology evidence="1">Multi-pass membrane protein</topology>
    </subcellularLocation>
</comment>
<feature type="transmembrane region" description="Helical" evidence="5">
    <location>
        <begin position="510"/>
        <end position="531"/>
    </location>
</feature>
<reference evidence="8" key="1">
    <citation type="submission" date="2021-01" db="EMBL/GenBank/DDBJ databases">
        <authorList>
            <person name="Corre E."/>
            <person name="Pelletier E."/>
            <person name="Niang G."/>
            <person name="Scheremetjew M."/>
            <person name="Finn R."/>
            <person name="Kale V."/>
            <person name="Holt S."/>
            <person name="Cochrane G."/>
            <person name="Meng A."/>
            <person name="Brown T."/>
            <person name="Cohen L."/>
        </authorList>
    </citation>
    <scope>NUCLEOTIDE SEQUENCE</scope>
    <source>
        <strain evidence="8">10249 10 AB</strain>
    </source>
</reference>
<feature type="transmembrane region" description="Helical" evidence="5">
    <location>
        <begin position="445"/>
        <end position="466"/>
    </location>
</feature>
<evidence type="ECO:0000256" key="5">
    <source>
        <dbReference type="SAM" id="Phobius"/>
    </source>
</evidence>
<evidence type="ECO:0000313" key="8">
    <source>
        <dbReference type="EMBL" id="CAE0721977.1"/>
    </source>
</evidence>
<dbReference type="Gene3D" id="2.70.170.10">
    <property type="entry name" value="Neurotransmitter-gated ion-channel ligand-binding domain"/>
    <property type="match status" value="1"/>
</dbReference>
<evidence type="ECO:0000256" key="1">
    <source>
        <dbReference type="ARBA" id="ARBA00004141"/>
    </source>
</evidence>
<feature type="transmembrane region" description="Helical" evidence="5">
    <location>
        <begin position="644"/>
        <end position="665"/>
    </location>
</feature>
<feature type="chain" id="PRO_5031409724" description="Neurotransmitter-gated ion-channel ligand-binding domain-containing protein" evidence="6">
    <location>
        <begin position="17"/>
        <end position="706"/>
    </location>
</feature>
<keyword evidence="4 5" id="KW-0472">Membrane</keyword>